<gene>
    <name evidence="1" type="ORF">FHS03_001676</name>
</gene>
<accession>A0A7W5B9F3</accession>
<dbReference type="NCBIfam" id="NF033857">
    <property type="entry name" value="BPSL0067_fam"/>
    <property type="match status" value="1"/>
</dbReference>
<evidence type="ECO:0000313" key="2">
    <source>
        <dbReference type="Proteomes" id="UP000541535"/>
    </source>
</evidence>
<reference evidence="1 2" key="1">
    <citation type="submission" date="2020-08" db="EMBL/GenBank/DDBJ databases">
        <title>Genomic Encyclopedia of Type Strains, Phase III (KMG-III): the genomes of soil and plant-associated and newly described type strains.</title>
        <authorList>
            <person name="Whitman W."/>
        </authorList>
    </citation>
    <scope>NUCLEOTIDE SEQUENCE [LARGE SCALE GENOMIC DNA]</scope>
    <source>
        <strain evidence="1 2">CECT 8897</strain>
    </source>
</reference>
<dbReference type="EMBL" id="JACHXD010000003">
    <property type="protein sequence ID" value="MBB3118645.1"/>
    <property type="molecule type" value="Genomic_DNA"/>
</dbReference>
<protein>
    <recommendedName>
        <fullName evidence="3">BPSL0067 family protein</fullName>
    </recommendedName>
</protein>
<dbReference type="AlphaFoldDB" id="A0A7W5B9F3"/>
<dbReference type="InterPro" id="IPR047746">
    <property type="entry name" value="Dae2/Tae2-like"/>
</dbReference>
<dbReference type="Proteomes" id="UP000541535">
    <property type="component" value="Unassembled WGS sequence"/>
</dbReference>
<keyword evidence="2" id="KW-1185">Reference proteome</keyword>
<proteinExistence type="predicted"/>
<comment type="caution">
    <text evidence="1">The sequence shown here is derived from an EMBL/GenBank/DDBJ whole genome shotgun (WGS) entry which is preliminary data.</text>
</comment>
<organism evidence="1 2">
    <name type="scientific">Pseudoduganella violacea</name>
    <dbReference type="NCBI Taxonomy" id="1715466"/>
    <lineage>
        <taxon>Bacteria</taxon>
        <taxon>Pseudomonadati</taxon>
        <taxon>Pseudomonadota</taxon>
        <taxon>Betaproteobacteria</taxon>
        <taxon>Burkholderiales</taxon>
        <taxon>Oxalobacteraceae</taxon>
        <taxon>Telluria group</taxon>
        <taxon>Pseudoduganella</taxon>
    </lineage>
</organism>
<name>A0A7W5B9F3_9BURK</name>
<sequence>MPLLSQVRLPRGAAPDELISASLAHGNHAALYMGQTHDGILVMDQWKNKKEKLVTSRIIRRKGKSKNGLYIQPSDNAEAYFVIE</sequence>
<evidence type="ECO:0008006" key="3">
    <source>
        <dbReference type="Google" id="ProtNLM"/>
    </source>
</evidence>
<evidence type="ECO:0000313" key="1">
    <source>
        <dbReference type="EMBL" id="MBB3118645.1"/>
    </source>
</evidence>